<evidence type="ECO:0000313" key="1">
    <source>
        <dbReference type="EMBL" id="OCL14017.1"/>
    </source>
</evidence>
<name>A0A8E2FBA4_9PEZI</name>
<keyword evidence="2" id="KW-1185">Reference proteome</keyword>
<gene>
    <name evidence="1" type="ORF">AOQ84DRAFT_371660</name>
</gene>
<accession>A0A8E2FBA4</accession>
<dbReference type="AlphaFoldDB" id="A0A8E2FBA4"/>
<reference evidence="1 2" key="1">
    <citation type="journal article" date="2016" name="Nat. Commun.">
        <title>Ectomycorrhizal ecology is imprinted in the genome of the dominant symbiotic fungus Cenococcum geophilum.</title>
        <authorList>
            <consortium name="DOE Joint Genome Institute"/>
            <person name="Peter M."/>
            <person name="Kohler A."/>
            <person name="Ohm R.A."/>
            <person name="Kuo A."/>
            <person name="Krutzmann J."/>
            <person name="Morin E."/>
            <person name="Arend M."/>
            <person name="Barry K.W."/>
            <person name="Binder M."/>
            <person name="Choi C."/>
            <person name="Clum A."/>
            <person name="Copeland A."/>
            <person name="Grisel N."/>
            <person name="Haridas S."/>
            <person name="Kipfer T."/>
            <person name="LaButti K."/>
            <person name="Lindquist E."/>
            <person name="Lipzen A."/>
            <person name="Maire R."/>
            <person name="Meier B."/>
            <person name="Mihaltcheva S."/>
            <person name="Molinier V."/>
            <person name="Murat C."/>
            <person name="Poggeler S."/>
            <person name="Quandt C.A."/>
            <person name="Sperisen C."/>
            <person name="Tritt A."/>
            <person name="Tisserant E."/>
            <person name="Crous P.W."/>
            <person name="Henrissat B."/>
            <person name="Nehls U."/>
            <person name="Egli S."/>
            <person name="Spatafora J.W."/>
            <person name="Grigoriev I.V."/>
            <person name="Martin F.M."/>
        </authorList>
    </citation>
    <scope>NUCLEOTIDE SEQUENCE [LARGE SCALE GENOMIC DNA]</scope>
    <source>
        <strain evidence="1 2">CBS 207.34</strain>
    </source>
</reference>
<sequence>MSAIKPRPTPPLGHRGRVPTLVVRHPHYPDYNTLVKLPALDHGDTVDYDAALTICGISGNSWSTGWFARSADGSNVLRARCAVGRRRWRRLLYKYPVYVSWDHWRVPETDADLPSAFSTLPIDPPPPFLCSPSPFCARLQRSSTLLSSTASPFLIASPT</sequence>
<dbReference type="OrthoDB" id="3796682at2759"/>
<dbReference type="EMBL" id="KV748633">
    <property type="protein sequence ID" value="OCL14017.1"/>
    <property type="molecule type" value="Genomic_DNA"/>
</dbReference>
<proteinExistence type="predicted"/>
<organism evidence="1 2">
    <name type="scientific">Glonium stellatum</name>
    <dbReference type="NCBI Taxonomy" id="574774"/>
    <lineage>
        <taxon>Eukaryota</taxon>
        <taxon>Fungi</taxon>
        <taxon>Dikarya</taxon>
        <taxon>Ascomycota</taxon>
        <taxon>Pezizomycotina</taxon>
        <taxon>Dothideomycetes</taxon>
        <taxon>Pleosporomycetidae</taxon>
        <taxon>Gloniales</taxon>
        <taxon>Gloniaceae</taxon>
        <taxon>Glonium</taxon>
    </lineage>
</organism>
<dbReference type="Proteomes" id="UP000250140">
    <property type="component" value="Unassembled WGS sequence"/>
</dbReference>
<protein>
    <submittedName>
        <fullName evidence="1">Uncharacterized protein</fullName>
    </submittedName>
</protein>
<evidence type="ECO:0000313" key="2">
    <source>
        <dbReference type="Proteomes" id="UP000250140"/>
    </source>
</evidence>